<dbReference type="OrthoDB" id="9765204at2"/>
<dbReference type="GO" id="GO:0005576">
    <property type="term" value="C:extracellular region"/>
    <property type="evidence" value="ECO:0007669"/>
    <property type="project" value="UniProtKB-SubCell"/>
</dbReference>
<comment type="subcellular location">
    <subcellularLocation>
        <location evidence="1">Secreted</location>
    </subcellularLocation>
</comment>
<dbReference type="RefSeq" id="WP_151694038.1">
    <property type="nucleotide sequence ID" value="NZ_BMGX01000001.1"/>
</dbReference>
<keyword evidence="2" id="KW-0964">Secreted</keyword>
<keyword evidence="7" id="KW-1185">Reference proteome</keyword>
<dbReference type="NCBIfam" id="TIGR03696">
    <property type="entry name" value="Rhs_assc_core"/>
    <property type="match status" value="1"/>
</dbReference>
<feature type="compositionally biased region" description="Polar residues" evidence="4">
    <location>
        <begin position="3024"/>
        <end position="3035"/>
    </location>
</feature>
<accession>A0A6L3ZFT1</accession>
<organism evidence="6 7">
    <name type="scientific">Phaeocystidibacter marisrubri</name>
    <dbReference type="NCBI Taxonomy" id="1577780"/>
    <lineage>
        <taxon>Bacteria</taxon>
        <taxon>Pseudomonadati</taxon>
        <taxon>Bacteroidota</taxon>
        <taxon>Flavobacteriia</taxon>
        <taxon>Flavobacteriales</taxon>
        <taxon>Phaeocystidibacteraceae</taxon>
        <taxon>Phaeocystidibacter</taxon>
    </lineage>
</organism>
<dbReference type="InterPro" id="IPR022045">
    <property type="entry name" value="TcdB_toxin_mid/N"/>
</dbReference>
<dbReference type="Pfam" id="PF03534">
    <property type="entry name" value="SpvB"/>
    <property type="match status" value="1"/>
</dbReference>
<dbReference type="SUPFAM" id="SSF69318">
    <property type="entry name" value="Integrin alpha N-terminal domain"/>
    <property type="match status" value="1"/>
</dbReference>
<protein>
    <recommendedName>
        <fullName evidence="5">Insecticide toxin TcdB middle/N-terminal domain-containing protein</fullName>
    </recommendedName>
</protein>
<dbReference type="InterPro" id="IPR050708">
    <property type="entry name" value="T6SS_VgrG/RHS"/>
</dbReference>
<feature type="domain" description="Insecticide toxin TcdB middle/N-terminal" evidence="5">
    <location>
        <begin position="1671"/>
        <end position="1818"/>
    </location>
</feature>
<dbReference type="Proteomes" id="UP000484164">
    <property type="component" value="Unassembled WGS sequence"/>
</dbReference>
<dbReference type="GO" id="GO:0005737">
    <property type="term" value="C:cytoplasm"/>
    <property type="evidence" value="ECO:0007669"/>
    <property type="project" value="InterPro"/>
</dbReference>
<dbReference type="Gene3D" id="2.180.10.10">
    <property type="entry name" value="RHS repeat-associated core"/>
    <property type="match status" value="1"/>
</dbReference>
<proteinExistence type="predicted"/>
<evidence type="ECO:0000256" key="1">
    <source>
        <dbReference type="ARBA" id="ARBA00004613"/>
    </source>
</evidence>
<dbReference type="PANTHER" id="PTHR32305:SF15">
    <property type="entry name" value="PROTEIN RHSA-RELATED"/>
    <property type="match status" value="1"/>
</dbReference>
<feature type="region of interest" description="Disordered" evidence="4">
    <location>
        <begin position="3023"/>
        <end position="3043"/>
    </location>
</feature>
<reference evidence="6 7" key="1">
    <citation type="submission" date="2019-10" db="EMBL/GenBank/DDBJ databases">
        <title>Genome sequence of Phaeocystidibacter marisrubri JCM30614 (type strain).</title>
        <authorList>
            <person name="Bowman J.P."/>
        </authorList>
    </citation>
    <scope>NUCLEOTIDE SEQUENCE [LARGE SCALE GENOMIC DNA]</scope>
    <source>
        <strain evidence="6 7">JCM 30614</strain>
    </source>
</reference>
<feature type="compositionally biased region" description="Basic and acidic residues" evidence="4">
    <location>
        <begin position="3225"/>
        <end position="3238"/>
    </location>
</feature>
<evidence type="ECO:0000313" key="7">
    <source>
        <dbReference type="Proteomes" id="UP000484164"/>
    </source>
</evidence>
<name>A0A6L3ZFT1_9FLAO</name>
<feature type="region of interest" description="Disordered" evidence="4">
    <location>
        <begin position="3212"/>
        <end position="3238"/>
    </location>
</feature>
<dbReference type="Pfam" id="PF12256">
    <property type="entry name" value="TcdB_toxin_midN"/>
    <property type="match status" value="1"/>
</dbReference>
<dbReference type="InterPro" id="IPR003284">
    <property type="entry name" value="Sal_SpvB"/>
</dbReference>
<sequence>MFQSDWSSKVAVYFTVFALLSNDIFASTMALQTIPLQEDSSSNALASHYFLPIENEIEVTKLTTPVDTDLPSKIDREDLSPRNEIDIVKTYARTMDFEVLDSASSLRGYVSFDPDITSTPDHILNVTRNATHYRLDGKYENATPIAIGVDVARLGSVAELNLVNVFFLDRQSNTWKMAETIGIDRESFRVKAVVPAETDYFAGMISSPEMPEAAAYVPTNVSEIEPASPATGMRLMQPPSANRQGSASLSYPLWIPQGRNGMTPPLAVNYNSDAGTGWMGLGWNIPQSMISVDTKWGVPAYSPTDETEPYVLNGEALFMQGNKRANRPSLNAQGELIPLKREVTGSTRFFPRVMASYSEIERKGTSPSNYYWVVTDASQNKNYYGTLDGTGLDTNSILQTSDGNIAQWYLSRTVDKWGNTIDYQYALYEEGTTSNMKNGGINRILKKITYTGFKGTSYSFGKYTIEFFTSNTRGDGTISLKMGLKHVDDRRLDSISVAFSGSEVVKYKFTYNRGSSTFFKTVLTAIQEYRNDQFFYEHTFTYYDDPLEYGSGVELDTWNPTPWLSNTETSSAFSGLKNAFSRLLQPSALNTSITSGFSVGGDVGVGPAVGIVAGQDKKSTFSAGINWGNHWTNTQRTMRDVNGDGLADVIFEDHNGNFAYYPVYRINGNLELGGKRNFEIGGIDRSFQKDLSYTVDYLSPGGFYVGMNWRNSTTKVKRTMTDYNGDGIPDMILDEGMASPRIHFGILESNGDISFSTSSEHTLNPVIKGVDLVFEDTEDKWEYQIVKTWKAPYSGTINISGTASMAPDLSGSSLVAIQHNDAIISSGFREVTPTLSYSPNLSLYVTKGDLLMFRVAAGEDGQQDLVNWNPNISYTSSYQQDGNRSKWHSSSSSDGFILSGKEGIQVLGRDSIKLDFNLDMTGTFSDDVFLVVQPFINGVAQAPIKDKLNPSNPNSLSNISTALSFIGQYGACDDKTPYNPLDTVVFTFSLQSTSNVDWADIECRPIVTYLEDCYLGKKQYPVLDYQTFNNVLVMEGDRYRPVDPSNYYEVLPQITIDTAAIADIYNGYSQDQDGIVYMTVKSGGNFLSRVAVHFIYKHGNAASNSITLHPINKTNGNVDLTTNLAWNVFNDNSNVKFKGNLVVGSMLSVEFFAKGNESENLANYINNHLFRLRFPRDVGTYQTVGGTTPSKNIYFSEYSELNNVHLGWGRFGWHPLSEETSLDAISTTELHDAILEAVKNGGTLPTDSASMVDGGDTNSVENQKFATLFPIRGERMWGLRTYQEELGEGENLDRYSVYGAHVSEFRYLGRLSSGFLGEEEGEIYQTPEPEQGVNPSYTASGALGYSKSSSLAINASAYGVSASSYLTDKDVFYSRSTRMFSDLNGDGYPDVLNESNDNITFYPTNSFGSHTTGIQSLALSEETLNKSTSWGVVASYNSSPPLEVEEDPEGVHEINEDARWGNLTKQSNFSDGVGLNLGRQRTRLAFIDFNGDGLADEYYDDQTAWSGATPSIRLNKGETFESASTSTTQSINSSSLSLSPSSVVGASTLEETVEKIISDADNGGSVTRRSWNLGANINFINNHPERTYIDITGDGLVDYLEYSNYFENKVDIYINEGGEFHFYRQIDDEPINEQLGQQNAFGISIKGTGTGALNIGLVKLKAAITGNGDLSVNGLASSMMDMNADGVPDYVEDIRTGKIKVYYATFARNGKLKSVENPLGGTFEITYEGEGQKNGYYEPQIKTHLSDENDEKMIWSMPQGKLVMRSVTIFDSLNVEISGEDLDGADAFTTRFAYDGGVYSRREREFLGFSRVATIAPSHYEDGVALLQDSCSHDGIEQPRDVTSEYIFPEVPRTTFTEVKVLNRYNISVIEFSRLTDIDQDEQFTFNYLSKLPETTYNLHVHYWKDSVEVINAELSRVDTWYHQHIELISESNPDYEIRLVDTDPLSATLGQVKGEVGNWKIVSNLNSLGECATIFPAVTEIKKVNFPVVDDRAHYMPSKTSFEYDAYFNVTRVEDEGTGVATTPFEEIVDTMYYTHYVYKEQTNLCSIVSSLNVVYDDGIMYGLLVPDQDQEYEDAIVYAYYPTSSCYPSQMPEVGICTGDDTEFISVHRKEITDTIYIKEIDYRATYSGKLIALMTYFAPSNSANQTNALQTHKVYQTNTNSSNLRRFAEVTALTSNNFAPERIRQYLGASTSSAHAESFVHYNTYGLADSIVGPENHAGHRNWSVITYDPYNLGIAIGTENQFGERVSSIYNYGLQQVQQTTDVNGHPMVYRYDDFARLTSIWAPREIYNSSNGPTIKFEYHPLGINPSSGKKNESVPVALTYHNTSNKGESVQTTTTSTIDNYRSTLFIGGASSMTSSAHTATFTNLQGQAVQIQIETDYDPSGNGTAKTSILRVSGLSSVNTFGLADIQRRDTLISTSSFGIFRPFKTWTTGTSYYDYASRPVNQQSVWSNKDTTGALYTLVSTETMYEWLGGLSLNSGDYFTAYTSSAGTSTRSYIDSRGRQIATRNGNDILTEFEFDPLSQVVKVKDPVGLETQYTFDNFGRTTQEIHPDRGTTNTTYDEASNVTQVAWEGDTINYEYDHSRLKKKLMPSGASNPLYNVEYFYGANDGSNAANAVGRISKIIQGSSSSPFLVENYKYDELGNIHSESKTIDIPDVGTKTYITKFFYDSFGRTLRIQYPDDEQVRYQYTTLGSLDGITSQMPSEAVQNIISDISYDGYDNVSHILYGNGTENFFTYHDVTRGLMANETKAKVNSSSGFAKVNRRDYSYNNRGLIDQVDFFVHPKLITPTTGNFTFAYSYDDVNRLTQTQLIEGGSTTYQLDMTYDHAGSIQTKSSKLIGSSLISNSDINYNAEYYPVSSTTHQIGEVGSFAELQLPGQPTPPDWGQRFTYNDQGSVEKVEKMNVASGTYSQDRIMVWNAEQQLVAVSMDNHTNIQHYVYDHTGTRMLKSAYNQSNLSINDTNVGNPSYMDPYQVYVNAYFVESDFVDGLQKTKHYYMGMQRVASDISLQAIQAEPGLSKTSTSEASLNPTREESFAEEPAAQQNAVLEQFKHILLDQGIKEDVDYTEESLFASNEMDVLYPEYASSSTLKSGSTGGDFTCCFNGDRYWYHPDYLGSVAMVTNKQGIVHQFFLTNPWGENMHTYNQPTPGFDSPYRFNGKELDQETGYAYYGARYYDNQLSMWLSVDPLAREYPSFSPYNFVENNPLHLTDPTGMGPTDPEGKEGKSKTKDDSKVPFYPDLDLAIGGEINVVTVTPKDATPQMSSEAYEGMYTKGDYENYQNDFPEFQGMSHSEAVDYWEVNYGQSYWRSWNNAVKQNREYIAYRKLVWFIDGFITLSTVIGPASGYNAASGLPQPRGFGLGRLTPEATPMVRLGLANRSYFVDSRGPSYWGSGAHGQFPSSINRTIILNGRASYNFGNQSWRFSLNGYRGGHSYDLKLGMPSKPSFGRFDLGINRQGGIFHSTHYSH</sequence>
<dbReference type="InterPro" id="IPR028994">
    <property type="entry name" value="Integrin_alpha_N"/>
</dbReference>
<evidence type="ECO:0000256" key="2">
    <source>
        <dbReference type="ARBA" id="ARBA00022525"/>
    </source>
</evidence>
<evidence type="ECO:0000256" key="4">
    <source>
        <dbReference type="SAM" id="MobiDB-lite"/>
    </source>
</evidence>
<dbReference type="EMBL" id="WBVQ01000002">
    <property type="protein sequence ID" value="KAB2816610.1"/>
    <property type="molecule type" value="Genomic_DNA"/>
</dbReference>
<evidence type="ECO:0000259" key="5">
    <source>
        <dbReference type="Pfam" id="PF12256"/>
    </source>
</evidence>
<evidence type="ECO:0000256" key="3">
    <source>
        <dbReference type="ARBA" id="ARBA00023026"/>
    </source>
</evidence>
<keyword evidence="3" id="KW-0843">Virulence</keyword>
<dbReference type="PANTHER" id="PTHR32305">
    <property type="match status" value="1"/>
</dbReference>
<gene>
    <name evidence="6" type="ORF">F8C82_13090</name>
</gene>
<evidence type="ECO:0000313" key="6">
    <source>
        <dbReference type="EMBL" id="KAB2816610.1"/>
    </source>
</evidence>
<comment type="caution">
    <text evidence="6">The sequence shown here is derived from an EMBL/GenBank/DDBJ whole genome shotgun (WGS) entry which is preliminary data.</text>
</comment>
<dbReference type="InterPro" id="IPR022385">
    <property type="entry name" value="Rhs_assc_core"/>
</dbReference>